<reference evidence="1" key="2">
    <citation type="submission" date="2020-09" db="EMBL/GenBank/DDBJ databases">
        <authorList>
            <person name="Sun Q."/>
            <person name="Kim S."/>
        </authorList>
    </citation>
    <scope>NUCLEOTIDE SEQUENCE</scope>
    <source>
        <strain evidence="1">KCTC 32422</strain>
    </source>
</reference>
<evidence type="ECO:0000313" key="2">
    <source>
        <dbReference type="Proteomes" id="UP000634139"/>
    </source>
</evidence>
<keyword evidence="2" id="KW-1185">Reference proteome</keyword>
<dbReference type="EMBL" id="BMZD01000016">
    <property type="protein sequence ID" value="GHA08781.1"/>
    <property type="molecule type" value="Genomic_DNA"/>
</dbReference>
<dbReference type="Gene3D" id="2.160.20.80">
    <property type="entry name" value="E3 ubiquitin-protein ligase SopA"/>
    <property type="match status" value="1"/>
</dbReference>
<comment type="caution">
    <text evidence="1">The sequence shown here is derived from an EMBL/GenBank/DDBJ whole genome shotgun (WGS) entry which is preliminary data.</text>
</comment>
<evidence type="ECO:0000313" key="1">
    <source>
        <dbReference type="EMBL" id="GHA08781.1"/>
    </source>
</evidence>
<proteinExistence type="predicted"/>
<protein>
    <recommendedName>
        <fullName evidence="3">Pentapeptide repeat-containing protein</fullName>
    </recommendedName>
</protein>
<gene>
    <name evidence="1" type="ORF">GCM10011617_31490</name>
</gene>
<sequence length="165" mass="18235">MEEVRKHGFILTPGRYVGAEDVEDDHLNCRNVTFAPYNPLAGLGDFATNFSHFLDCSFMDSDLSHAKFNGSELQWSEAPPETHMEYYDNDDGSYGCGQVSYGPFYQANLRGASFNRCRFKNADFRDAENILEADFTGAKGLEDAFFDNDEIRAAVLAQAAGGSAA</sequence>
<evidence type="ECO:0008006" key="3">
    <source>
        <dbReference type="Google" id="ProtNLM"/>
    </source>
</evidence>
<name>A0A918RRU0_9SPHN</name>
<accession>A0A918RRU0</accession>
<dbReference type="InterPro" id="IPR001646">
    <property type="entry name" value="5peptide_repeat"/>
</dbReference>
<reference evidence="1" key="1">
    <citation type="journal article" date="2014" name="Int. J. Syst. Evol. Microbiol.">
        <title>Complete genome sequence of Corynebacterium casei LMG S-19264T (=DSM 44701T), isolated from a smear-ripened cheese.</title>
        <authorList>
            <consortium name="US DOE Joint Genome Institute (JGI-PGF)"/>
            <person name="Walter F."/>
            <person name="Albersmeier A."/>
            <person name="Kalinowski J."/>
            <person name="Ruckert C."/>
        </authorList>
    </citation>
    <scope>NUCLEOTIDE SEQUENCE</scope>
    <source>
        <strain evidence="1">KCTC 32422</strain>
    </source>
</reference>
<dbReference type="AlphaFoldDB" id="A0A918RRU0"/>
<dbReference type="Pfam" id="PF00805">
    <property type="entry name" value="Pentapeptide"/>
    <property type="match status" value="1"/>
</dbReference>
<organism evidence="1 2">
    <name type="scientific">Novosphingobium arvoryzae</name>
    <dbReference type="NCBI Taxonomy" id="1256514"/>
    <lineage>
        <taxon>Bacteria</taxon>
        <taxon>Pseudomonadati</taxon>
        <taxon>Pseudomonadota</taxon>
        <taxon>Alphaproteobacteria</taxon>
        <taxon>Sphingomonadales</taxon>
        <taxon>Sphingomonadaceae</taxon>
        <taxon>Novosphingobium</taxon>
    </lineage>
</organism>
<dbReference type="SUPFAM" id="SSF141571">
    <property type="entry name" value="Pentapeptide repeat-like"/>
    <property type="match status" value="1"/>
</dbReference>
<dbReference type="Proteomes" id="UP000634139">
    <property type="component" value="Unassembled WGS sequence"/>
</dbReference>